<dbReference type="CDD" id="cd06257">
    <property type="entry name" value="DnaJ"/>
    <property type="match status" value="1"/>
</dbReference>
<dbReference type="InterPro" id="IPR001623">
    <property type="entry name" value="DnaJ_domain"/>
</dbReference>
<gene>
    <name evidence="2" type="ORF">CEPIT_LOCUS38338</name>
</gene>
<dbReference type="InterPro" id="IPR036869">
    <property type="entry name" value="J_dom_sf"/>
</dbReference>
<feature type="repeat" description="TPR" evidence="1">
    <location>
        <begin position="288"/>
        <end position="321"/>
    </location>
</feature>
<comment type="caution">
    <text evidence="2">The sequence shown here is derived from an EMBL/GenBank/DDBJ whole genome shotgun (WGS) entry which is preliminary data.</text>
</comment>
<dbReference type="SUPFAM" id="SSF48452">
    <property type="entry name" value="TPR-like"/>
    <property type="match status" value="1"/>
</dbReference>
<dbReference type="AlphaFoldDB" id="A0AAV0FYI1"/>
<dbReference type="InterPro" id="IPR019734">
    <property type="entry name" value="TPR_rpt"/>
</dbReference>
<sequence length="549" mass="61073">MRPFAEKMAGGSFSGEKKPHWWLTNRKVAEKYLKDAKLLLETNEPKAMASALSLLDAALSLSPRLEVAVELKARTLLVLRRYKDVAEMLQSYIPSLNRESLDESASTCSSSSESSDGSFRKEQVKLLFSGIGSPGRAGESIFKCISVSGLKKKLMAGLCKSCQKDGPWRYLILGQACYHLGLMEDAMALLQTGKRIASDALRRQSICWSDDSFSFSKFPISGEIPNSPSTAPMTEPETISQKLNHIKQLLRRKTSAIAAMDAGLYQESIRHFTKIVDGRRGAPQGFLAECYARRASAFQSAGKIADAISDCNRSLALEPSSVEALRTRASLFETIRCLPDSLHDLEHLKLLYNTMLRDRTLPGPLWKRQNIQYREIPGKLCSLAAKIQELKKRVASGETRNVDYYGLMGLKRGCSRAELERAHLLLNLRHKPDKAMSFVERCEFPDEKDIEAARDRAKMSALLLYKWLQRAHASLLKTVIEEEEESEKQNRAIAAAAAVVIQEPKVEETPPPAPVFHGGFCRDLAMVGSLLSQSGFSHPIPMNYEAVSC</sequence>
<dbReference type="PROSITE" id="PS50005">
    <property type="entry name" value="TPR"/>
    <property type="match status" value="1"/>
</dbReference>
<proteinExistence type="predicted"/>
<dbReference type="EMBL" id="CAMAPF010001023">
    <property type="protein sequence ID" value="CAH9140434.1"/>
    <property type="molecule type" value="Genomic_DNA"/>
</dbReference>
<keyword evidence="1" id="KW-0802">TPR repeat</keyword>
<organism evidence="2 3">
    <name type="scientific">Cuscuta epithymum</name>
    <dbReference type="NCBI Taxonomy" id="186058"/>
    <lineage>
        <taxon>Eukaryota</taxon>
        <taxon>Viridiplantae</taxon>
        <taxon>Streptophyta</taxon>
        <taxon>Embryophyta</taxon>
        <taxon>Tracheophyta</taxon>
        <taxon>Spermatophyta</taxon>
        <taxon>Magnoliopsida</taxon>
        <taxon>eudicotyledons</taxon>
        <taxon>Gunneridae</taxon>
        <taxon>Pentapetalae</taxon>
        <taxon>asterids</taxon>
        <taxon>lamiids</taxon>
        <taxon>Solanales</taxon>
        <taxon>Convolvulaceae</taxon>
        <taxon>Cuscuteae</taxon>
        <taxon>Cuscuta</taxon>
        <taxon>Cuscuta subgen. Cuscuta</taxon>
    </lineage>
</organism>
<evidence type="ECO:0000313" key="2">
    <source>
        <dbReference type="EMBL" id="CAH9140434.1"/>
    </source>
</evidence>
<dbReference type="Gene3D" id="1.25.40.10">
    <property type="entry name" value="Tetratricopeptide repeat domain"/>
    <property type="match status" value="1"/>
</dbReference>
<name>A0AAV0FYI1_9ASTE</name>
<protein>
    <submittedName>
        <fullName evidence="2">Uncharacterized protein</fullName>
    </submittedName>
</protein>
<dbReference type="Proteomes" id="UP001152523">
    <property type="component" value="Unassembled WGS sequence"/>
</dbReference>
<keyword evidence="3" id="KW-1185">Reference proteome</keyword>
<dbReference type="SUPFAM" id="SSF46565">
    <property type="entry name" value="Chaperone J-domain"/>
    <property type="match status" value="1"/>
</dbReference>
<dbReference type="PANTHER" id="PTHR46816">
    <property type="entry name" value="OS01G0273500 PROTEIN"/>
    <property type="match status" value="1"/>
</dbReference>
<dbReference type="InterPro" id="IPR011990">
    <property type="entry name" value="TPR-like_helical_dom_sf"/>
</dbReference>
<evidence type="ECO:0000256" key="1">
    <source>
        <dbReference type="PROSITE-ProRule" id="PRU00339"/>
    </source>
</evidence>
<accession>A0AAV0FYI1</accession>
<dbReference type="PANTHER" id="PTHR46816:SF1">
    <property type="entry name" value="TETRATRICOPEPTIDE REPEAT (TPR)-LIKE SUPERFAMILY PROTEIN"/>
    <property type="match status" value="1"/>
</dbReference>
<evidence type="ECO:0000313" key="3">
    <source>
        <dbReference type="Proteomes" id="UP001152523"/>
    </source>
</evidence>
<dbReference type="SMART" id="SM00028">
    <property type="entry name" value="TPR"/>
    <property type="match status" value="2"/>
</dbReference>
<reference evidence="2" key="1">
    <citation type="submission" date="2022-07" db="EMBL/GenBank/DDBJ databases">
        <authorList>
            <person name="Macas J."/>
            <person name="Novak P."/>
            <person name="Neumann P."/>
        </authorList>
    </citation>
    <scope>NUCLEOTIDE SEQUENCE</scope>
</reference>